<name>A0A0N0NS16_9EURO</name>
<evidence type="ECO:0000313" key="8">
    <source>
        <dbReference type="Proteomes" id="UP000038010"/>
    </source>
</evidence>
<keyword evidence="8" id="KW-1185">Reference proteome</keyword>
<protein>
    <submittedName>
        <fullName evidence="7">Putative MFS-type transporter</fullName>
    </submittedName>
</protein>
<dbReference type="PANTHER" id="PTHR23502:SF29">
    <property type="entry name" value="TRANSPORTER, PUTATIVE (AFU_ORTHOLOGUE AFUA_6G06680)-RELATED"/>
    <property type="match status" value="1"/>
</dbReference>
<feature type="transmembrane region" description="Helical" evidence="5">
    <location>
        <begin position="68"/>
        <end position="88"/>
    </location>
</feature>
<accession>A0A0N0NS16</accession>
<evidence type="ECO:0000256" key="3">
    <source>
        <dbReference type="ARBA" id="ARBA00022989"/>
    </source>
</evidence>
<comment type="caution">
    <text evidence="7">The sequence shown here is derived from an EMBL/GenBank/DDBJ whole genome shotgun (WGS) entry which is preliminary data.</text>
</comment>
<feature type="transmembrane region" description="Helical" evidence="5">
    <location>
        <begin position="171"/>
        <end position="190"/>
    </location>
</feature>
<keyword evidence="4 5" id="KW-0472">Membrane</keyword>
<dbReference type="InterPro" id="IPR020846">
    <property type="entry name" value="MFS_dom"/>
</dbReference>
<reference evidence="7 8" key="1">
    <citation type="submission" date="2015-06" db="EMBL/GenBank/DDBJ databases">
        <title>Draft genome of the ant-associated black yeast Phialophora attae CBS 131958.</title>
        <authorList>
            <person name="Moreno L.F."/>
            <person name="Stielow B.J."/>
            <person name="de Hoog S."/>
            <person name="Vicente V.A."/>
            <person name="Weiss V.A."/>
            <person name="de Vries M."/>
            <person name="Cruz L.M."/>
            <person name="Souza E.M."/>
        </authorList>
    </citation>
    <scope>NUCLEOTIDE SEQUENCE [LARGE SCALE GENOMIC DNA]</scope>
    <source>
        <strain evidence="7 8">CBS 131958</strain>
    </source>
</reference>
<dbReference type="STRING" id="1664694.A0A0N0NS16"/>
<keyword evidence="2 5" id="KW-0812">Transmembrane</keyword>
<feature type="transmembrane region" description="Helical" evidence="5">
    <location>
        <begin position="134"/>
        <end position="151"/>
    </location>
</feature>
<feature type="transmembrane region" description="Helical" evidence="5">
    <location>
        <begin position="335"/>
        <end position="362"/>
    </location>
</feature>
<feature type="transmembrane region" description="Helical" evidence="5">
    <location>
        <begin position="416"/>
        <end position="438"/>
    </location>
</feature>
<dbReference type="OrthoDB" id="2585655at2759"/>
<feature type="transmembrane region" description="Helical" evidence="5">
    <location>
        <begin position="513"/>
        <end position="533"/>
    </location>
</feature>
<evidence type="ECO:0000313" key="7">
    <source>
        <dbReference type="EMBL" id="KPI45479.1"/>
    </source>
</evidence>
<dbReference type="InterPro" id="IPR011701">
    <property type="entry name" value="MFS"/>
</dbReference>
<dbReference type="InterPro" id="IPR036259">
    <property type="entry name" value="MFS_trans_sf"/>
</dbReference>
<keyword evidence="3 5" id="KW-1133">Transmembrane helix</keyword>
<feature type="transmembrane region" description="Helical" evidence="5">
    <location>
        <begin position="202"/>
        <end position="220"/>
    </location>
</feature>
<feature type="transmembrane region" description="Helical" evidence="5">
    <location>
        <begin position="482"/>
        <end position="501"/>
    </location>
</feature>
<sequence>MAWGILEPKHMEYVPGTVNVYEEAQRNAELLESGRHLKRTEDGKKVLIPQPTGDPNDPLNWPLWQRDAILGILCFVSVIATVASPLLAANSTTLAILFQVTFQDAALLTAYHLAGVCVGGVICVPSARIWGKRHLFLLGSLLMVASSAWGGSTHKDYNYASLLWARVFQGVALAPFEALVNACVGDLYYVHERGVRMAVTNTCLFGGAFLTPVFVGMISYNRHLGWQWTFYLMAIFMAAGFFLLLFFVPETAYRRPGHLDLDLMSENSSGIVSPSKRSSQESEAEKRIHQMTITEPTQRPRASLVQRMLPFNGRKTDEKFFLLFFRPFPLFLHPAIAWACLIQGVIIGWTVMVGVILSLVFLGPPLFFSEREAGYLYTAAFIGSILGLILAGAYSELVTNFMIRINKGVYEPEFRIFLVIPTLIFSAIGLYGFGITAANVKRYGWLVPDVFLAFIIMSMVMGAIASAQYLVDAHRDIAVEAFTNLIIFKNIFSFVLAYFAYSWVFKSGINEIFIAFGSIEVAICLLSVPMYVFGKRNRAYFHKHDIVKMARLK</sequence>
<dbReference type="PANTHER" id="PTHR23502">
    <property type="entry name" value="MAJOR FACILITATOR SUPERFAMILY"/>
    <property type="match status" value="1"/>
</dbReference>
<feature type="transmembrane region" description="Helical" evidence="5">
    <location>
        <begin position="226"/>
        <end position="248"/>
    </location>
</feature>
<dbReference type="VEuPathDB" id="FungiDB:AB675_473"/>
<dbReference type="Proteomes" id="UP000038010">
    <property type="component" value="Unassembled WGS sequence"/>
</dbReference>
<dbReference type="Gene3D" id="1.20.1250.20">
    <property type="entry name" value="MFS general substrate transporter like domains"/>
    <property type="match status" value="1"/>
</dbReference>
<dbReference type="GO" id="GO:0005886">
    <property type="term" value="C:plasma membrane"/>
    <property type="evidence" value="ECO:0007669"/>
    <property type="project" value="TreeGrafter"/>
</dbReference>
<gene>
    <name evidence="7" type="ORF">AB675_473</name>
</gene>
<evidence type="ECO:0000256" key="1">
    <source>
        <dbReference type="ARBA" id="ARBA00004141"/>
    </source>
</evidence>
<dbReference type="GeneID" id="28736767"/>
<dbReference type="AlphaFoldDB" id="A0A0N0NS16"/>
<feature type="transmembrane region" description="Helical" evidence="5">
    <location>
        <begin position="450"/>
        <end position="470"/>
    </location>
</feature>
<organism evidence="7 8">
    <name type="scientific">Cyphellophora attinorum</name>
    <dbReference type="NCBI Taxonomy" id="1664694"/>
    <lineage>
        <taxon>Eukaryota</taxon>
        <taxon>Fungi</taxon>
        <taxon>Dikarya</taxon>
        <taxon>Ascomycota</taxon>
        <taxon>Pezizomycotina</taxon>
        <taxon>Eurotiomycetes</taxon>
        <taxon>Chaetothyriomycetidae</taxon>
        <taxon>Chaetothyriales</taxon>
        <taxon>Cyphellophoraceae</taxon>
        <taxon>Cyphellophora</taxon>
    </lineage>
</organism>
<dbReference type="EMBL" id="LFJN01000001">
    <property type="protein sequence ID" value="KPI45479.1"/>
    <property type="molecule type" value="Genomic_DNA"/>
</dbReference>
<dbReference type="PROSITE" id="PS50850">
    <property type="entry name" value="MFS"/>
    <property type="match status" value="1"/>
</dbReference>
<feature type="transmembrane region" description="Helical" evidence="5">
    <location>
        <begin position="108"/>
        <end position="127"/>
    </location>
</feature>
<evidence type="ECO:0000256" key="5">
    <source>
        <dbReference type="SAM" id="Phobius"/>
    </source>
</evidence>
<feature type="transmembrane region" description="Helical" evidence="5">
    <location>
        <begin position="374"/>
        <end position="395"/>
    </location>
</feature>
<proteinExistence type="predicted"/>
<dbReference type="GO" id="GO:0022857">
    <property type="term" value="F:transmembrane transporter activity"/>
    <property type="evidence" value="ECO:0007669"/>
    <property type="project" value="InterPro"/>
</dbReference>
<dbReference type="SUPFAM" id="SSF103473">
    <property type="entry name" value="MFS general substrate transporter"/>
    <property type="match status" value="1"/>
</dbReference>
<evidence type="ECO:0000256" key="4">
    <source>
        <dbReference type="ARBA" id="ARBA00023136"/>
    </source>
</evidence>
<dbReference type="Pfam" id="PF07690">
    <property type="entry name" value="MFS_1"/>
    <property type="match status" value="1"/>
</dbReference>
<comment type="subcellular location">
    <subcellularLocation>
        <location evidence="1">Membrane</location>
        <topology evidence="1">Multi-pass membrane protein</topology>
    </subcellularLocation>
</comment>
<evidence type="ECO:0000259" key="6">
    <source>
        <dbReference type="PROSITE" id="PS50850"/>
    </source>
</evidence>
<feature type="domain" description="Major facilitator superfamily (MFS) profile" evidence="6">
    <location>
        <begin position="69"/>
        <end position="535"/>
    </location>
</feature>
<dbReference type="RefSeq" id="XP_018005442.1">
    <property type="nucleotide sequence ID" value="XM_018144899.1"/>
</dbReference>
<evidence type="ECO:0000256" key="2">
    <source>
        <dbReference type="ARBA" id="ARBA00022692"/>
    </source>
</evidence>